<dbReference type="AlphaFoldDB" id="A0A0G4GGI4"/>
<evidence type="ECO:0000256" key="1">
    <source>
        <dbReference type="SAM" id="MobiDB-lite"/>
    </source>
</evidence>
<organism evidence="2">
    <name type="scientific">Chromera velia CCMP2878</name>
    <dbReference type="NCBI Taxonomy" id="1169474"/>
    <lineage>
        <taxon>Eukaryota</taxon>
        <taxon>Sar</taxon>
        <taxon>Alveolata</taxon>
        <taxon>Colpodellida</taxon>
        <taxon>Chromeraceae</taxon>
        <taxon>Chromera</taxon>
    </lineage>
</organism>
<name>A0A0G4GGI4_9ALVE</name>
<gene>
    <name evidence="2" type="ORF">Cvel_21799</name>
</gene>
<feature type="compositionally biased region" description="Low complexity" evidence="1">
    <location>
        <begin position="33"/>
        <end position="42"/>
    </location>
</feature>
<evidence type="ECO:0000313" key="2">
    <source>
        <dbReference type="EMBL" id="CEM28728.1"/>
    </source>
</evidence>
<reference evidence="2" key="1">
    <citation type="submission" date="2014-11" db="EMBL/GenBank/DDBJ databases">
        <authorList>
            <person name="Otto D Thomas"/>
            <person name="Naeem Raeece"/>
        </authorList>
    </citation>
    <scope>NUCLEOTIDE SEQUENCE</scope>
</reference>
<accession>A0A0G4GGI4</accession>
<feature type="region of interest" description="Disordered" evidence="1">
    <location>
        <begin position="33"/>
        <end position="92"/>
    </location>
</feature>
<feature type="compositionally biased region" description="Basic and acidic residues" evidence="1">
    <location>
        <begin position="56"/>
        <end position="85"/>
    </location>
</feature>
<proteinExistence type="predicted"/>
<dbReference type="EMBL" id="CDMZ01001188">
    <property type="protein sequence ID" value="CEM28728.1"/>
    <property type="molecule type" value="Genomic_DNA"/>
</dbReference>
<protein>
    <submittedName>
        <fullName evidence="2">Uncharacterized protein</fullName>
    </submittedName>
</protein>
<dbReference type="VEuPathDB" id="CryptoDB:Cvel_21799"/>
<sequence length="92" mass="9751">MYKERGQKSALDGKRGRRVATDLLRDRVGHTAAAASSLAGAGKFLTNREGQGGGYGRREGMGRGREEEWGGEGEGKEIKGEERGTGRGGQGE</sequence>